<dbReference type="Gene3D" id="3.40.50.300">
    <property type="entry name" value="P-loop containing nucleotide triphosphate hydrolases"/>
    <property type="match status" value="1"/>
</dbReference>
<comment type="similarity">
    <text evidence="1">Belongs to the ABC transporter superfamily.</text>
</comment>
<dbReference type="PROSITE" id="PS50893">
    <property type="entry name" value="ABC_TRANSPORTER_2"/>
    <property type="match status" value="1"/>
</dbReference>
<dbReference type="InterPro" id="IPR003439">
    <property type="entry name" value="ABC_transporter-like_ATP-bd"/>
</dbReference>
<evidence type="ECO:0000313" key="8">
    <source>
        <dbReference type="EMBL" id="KUK97133.1"/>
    </source>
</evidence>
<evidence type="ECO:0000259" key="5">
    <source>
        <dbReference type="PROSITE" id="PS50893"/>
    </source>
</evidence>
<dbReference type="Pfam" id="PF00005">
    <property type="entry name" value="ABC_tran"/>
    <property type="match status" value="1"/>
</dbReference>
<reference evidence="8" key="1">
    <citation type="journal article" date="2015" name="MBio">
        <title>Genome-resolved metagenomic analysis reveals roles for candidate phyla and other microbial community members in biogeochemical transformations in oil reservoirs.</title>
        <authorList>
            <person name="Hu P."/>
            <person name="Tom L."/>
            <person name="Singh A."/>
            <person name="Thomas B.C."/>
            <person name="Baker B.J."/>
            <person name="Piceno Y.M."/>
            <person name="Andersen G.L."/>
            <person name="Banfield J.F."/>
        </authorList>
    </citation>
    <scope>NUCLEOTIDE SEQUENCE [LARGE SCALE GENOMIC DNA]</scope>
    <source>
        <strain evidence="8">56_747</strain>
    </source>
</reference>
<name>A0A117LFM1_9EURY</name>
<keyword evidence="2" id="KW-0813">Transport</keyword>
<dbReference type="GO" id="GO:0005524">
    <property type="term" value="F:ATP binding"/>
    <property type="evidence" value="ECO:0007669"/>
    <property type="project" value="UniProtKB-KW"/>
</dbReference>
<dbReference type="InterPro" id="IPR027417">
    <property type="entry name" value="P-loop_NTPase"/>
</dbReference>
<dbReference type="Proteomes" id="UP000053961">
    <property type="component" value="Unassembled WGS sequence"/>
</dbReference>
<dbReference type="PANTHER" id="PTHR42711">
    <property type="entry name" value="ABC TRANSPORTER ATP-BINDING PROTEIN"/>
    <property type="match status" value="1"/>
</dbReference>
<dbReference type="InterPro" id="IPR003593">
    <property type="entry name" value="AAA+_ATPase"/>
</dbReference>
<keyword evidence="3" id="KW-0547">Nucleotide-binding</keyword>
<dbReference type="PROSITE" id="PS50972">
    <property type="entry name" value="PTERIN_BINDING"/>
    <property type="match status" value="1"/>
</dbReference>
<dbReference type="GO" id="GO:0042558">
    <property type="term" value="P:pteridine-containing compound metabolic process"/>
    <property type="evidence" value="ECO:0007669"/>
    <property type="project" value="InterPro"/>
</dbReference>
<feature type="domain" description="ABC transporter" evidence="5">
    <location>
        <begin position="4"/>
        <end position="239"/>
    </location>
</feature>
<accession>A0A117LFM1</accession>
<keyword evidence="4 7" id="KW-0067">ATP-binding</keyword>
<sequence length="307" mass="34221">MLALRAEKICKSFRGLFKKKEVLHEVSLSIEEGEVFGILGPNGAGKTTLMSIFSTLIRPDEGRLEVFGLDAKKKTHAVRERINISSGNPNFPWSLTVRENLNHSAMLYGLYGRDLARSVDEAISAFELEAHADSKFETLSTGTKQRVSLAKSILNRPEILFLDEPTSGLDPDMALKTRALIKKIYQEQEITVVLTTHYMPEAEELCDRIAFLRGGSLIALGTPGELKRALKIGHRIFVQYEGDLDPMKLRIIPGVMDVRASPGKVEMVFDHSERAVSRIIKAFEGADILDIGIDQPDLEDVFLELAR</sequence>
<evidence type="ECO:0000256" key="2">
    <source>
        <dbReference type="ARBA" id="ARBA00022448"/>
    </source>
</evidence>
<dbReference type="EMBL" id="LGHB01000004">
    <property type="protein sequence ID" value="KUK97133.1"/>
    <property type="molecule type" value="Genomic_DNA"/>
</dbReference>
<organism evidence="7 10">
    <name type="scientific">Methanothrix harundinacea</name>
    <dbReference type="NCBI Taxonomy" id="301375"/>
    <lineage>
        <taxon>Archaea</taxon>
        <taxon>Methanobacteriati</taxon>
        <taxon>Methanobacteriota</taxon>
        <taxon>Stenosarchaea group</taxon>
        <taxon>Methanomicrobia</taxon>
        <taxon>Methanotrichales</taxon>
        <taxon>Methanotrichaceae</taxon>
        <taxon>Methanothrix</taxon>
    </lineage>
</organism>
<evidence type="ECO:0000256" key="1">
    <source>
        <dbReference type="ARBA" id="ARBA00005417"/>
    </source>
</evidence>
<dbReference type="PANTHER" id="PTHR42711:SF5">
    <property type="entry name" value="ABC TRANSPORTER ATP-BINDING PROTEIN NATA"/>
    <property type="match status" value="1"/>
</dbReference>
<dbReference type="SMART" id="SM00382">
    <property type="entry name" value="AAA"/>
    <property type="match status" value="1"/>
</dbReference>
<dbReference type="Proteomes" id="UP000057043">
    <property type="component" value="Unassembled WGS sequence"/>
</dbReference>
<protein>
    <submittedName>
        <fullName evidence="7">ABC transporter, ATP-binding protein</fullName>
    </submittedName>
</protein>
<evidence type="ECO:0000256" key="3">
    <source>
        <dbReference type="ARBA" id="ARBA00022741"/>
    </source>
</evidence>
<evidence type="ECO:0000313" key="9">
    <source>
        <dbReference type="Proteomes" id="UP000053961"/>
    </source>
</evidence>
<evidence type="ECO:0000313" key="7">
    <source>
        <dbReference type="EMBL" id="KUK44563.1"/>
    </source>
</evidence>
<dbReference type="SUPFAM" id="SSF52540">
    <property type="entry name" value="P-loop containing nucleoside triphosphate hydrolases"/>
    <property type="match status" value="1"/>
</dbReference>
<evidence type="ECO:0000256" key="4">
    <source>
        <dbReference type="ARBA" id="ARBA00022840"/>
    </source>
</evidence>
<dbReference type="InterPro" id="IPR000489">
    <property type="entry name" value="Pterin-binding_dom"/>
</dbReference>
<dbReference type="AlphaFoldDB" id="A0A117LFM1"/>
<evidence type="ECO:0000313" key="10">
    <source>
        <dbReference type="Proteomes" id="UP000057043"/>
    </source>
</evidence>
<comment type="caution">
    <text evidence="7">The sequence shown here is derived from an EMBL/GenBank/DDBJ whole genome shotgun (WGS) entry which is preliminary data.</text>
</comment>
<reference evidence="9 10" key="2">
    <citation type="journal article" date="2015" name="MBio">
        <title>Genome-Resolved Metagenomic Analysis Reveals Roles for Candidate Phyla and Other Microbial Community Members in Biogeochemical Transformations in Oil Reservoirs.</title>
        <authorList>
            <person name="Hu P."/>
            <person name="Tom L."/>
            <person name="Singh A."/>
            <person name="Thomas B.C."/>
            <person name="Baker B.J."/>
            <person name="Piceno Y.M."/>
            <person name="Andersen G.L."/>
            <person name="Banfield J.F."/>
        </authorList>
    </citation>
    <scope>NUCLEOTIDE SEQUENCE [LARGE SCALE GENOMIC DNA]</scope>
    <source>
        <strain evidence="7">57_489</strain>
    </source>
</reference>
<dbReference type="GO" id="GO:0016887">
    <property type="term" value="F:ATP hydrolysis activity"/>
    <property type="evidence" value="ECO:0007669"/>
    <property type="project" value="InterPro"/>
</dbReference>
<evidence type="ECO:0000259" key="6">
    <source>
        <dbReference type="PROSITE" id="PS50972"/>
    </source>
</evidence>
<dbReference type="EMBL" id="LGFT01000021">
    <property type="protein sequence ID" value="KUK44563.1"/>
    <property type="molecule type" value="Genomic_DNA"/>
</dbReference>
<dbReference type="InterPro" id="IPR050763">
    <property type="entry name" value="ABC_transporter_ATP-binding"/>
</dbReference>
<proteinExistence type="inferred from homology"/>
<gene>
    <name evidence="7" type="ORF">XD72_1015</name>
    <name evidence="8" type="ORF">XE07_0518</name>
</gene>
<dbReference type="PATRIC" id="fig|301375.6.peg.1421"/>
<feature type="domain" description="Pterin-binding" evidence="6">
    <location>
        <begin position="250"/>
        <end position="307"/>
    </location>
</feature>